<dbReference type="SUPFAM" id="SSF51735">
    <property type="entry name" value="NAD(P)-binding Rossmann-fold domains"/>
    <property type="match status" value="1"/>
</dbReference>
<dbReference type="InterPro" id="IPR036291">
    <property type="entry name" value="NAD(P)-bd_dom_sf"/>
</dbReference>
<dbReference type="InterPro" id="IPR006140">
    <property type="entry name" value="D-isomer_DH_NAD-bd"/>
</dbReference>
<dbReference type="EMBL" id="BOMV01000073">
    <property type="protein sequence ID" value="GIE99520.1"/>
    <property type="molecule type" value="Genomic_DNA"/>
</dbReference>
<gene>
    <name evidence="4" type="ORF">Ari01nite_69850</name>
</gene>
<proteinExistence type="predicted"/>
<evidence type="ECO:0000313" key="5">
    <source>
        <dbReference type="Proteomes" id="UP000636960"/>
    </source>
</evidence>
<dbReference type="Proteomes" id="UP000636960">
    <property type="component" value="Unassembled WGS sequence"/>
</dbReference>
<accession>A0A919K5Y4</accession>
<dbReference type="SUPFAM" id="SSF52283">
    <property type="entry name" value="Formate/glycerate dehydrogenase catalytic domain-like"/>
    <property type="match status" value="1"/>
</dbReference>
<protein>
    <submittedName>
        <fullName evidence="4">2-hydroxyacid dehydrogenase</fullName>
    </submittedName>
</protein>
<dbReference type="PROSITE" id="PS00671">
    <property type="entry name" value="D_2_HYDROXYACID_DH_3"/>
    <property type="match status" value="1"/>
</dbReference>
<dbReference type="Gene3D" id="3.40.50.720">
    <property type="entry name" value="NAD(P)-binding Rossmann-like Domain"/>
    <property type="match status" value="2"/>
</dbReference>
<evidence type="ECO:0000259" key="3">
    <source>
        <dbReference type="Pfam" id="PF02826"/>
    </source>
</evidence>
<name>A0A919K5Y4_9ACTN</name>
<sequence length="313" mass="33363">MRLAVLGDPPDDCLRRVERAWPEATPVDQGPAEAVLAWTYDPEPLLDLLGAGPAPAWVQTRSVGVDPRIAALLQPARTVLTTGRGAHGAAVAEHVVVLLLTLLRRVPELLRAQSERRWLDPFELRELAGCTVGVLGLGDVGEQCARLLAAFGTRVRGLRRTARGVTDDPPEFPQLSAVYGPDRLAAFLTGLDVLVVAVPLTACTRGLVGAAELGRLAPDALLVNVGRGPVVDQDALVRALCSGRLGGAALDVLDVEPLPPDSGLWTTPNLLISPHCADRTPATDERFVAGYLDRIARYRRGEPLTGFDPVTGY</sequence>
<evidence type="ECO:0000313" key="4">
    <source>
        <dbReference type="EMBL" id="GIE99520.1"/>
    </source>
</evidence>
<dbReference type="InterPro" id="IPR029753">
    <property type="entry name" value="D-isomer_DH_CS"/>
</dbReference>
<keyword evidence="5" id="KW-1185">Reference proteome</keyword>
<dbReference type="PANTHER" id="PTHR43333">
    <property type="entry name" value="2-HACID_DH_C DOMAIN-CONTAINING PROTEIN"/>
    <property type="match status" value="1"/>
</dbReference>
<comment type="caution">
    <text evidence="4">The sequence shown here is derived from an EMBL/GenBank/DDBJ whole genome shotgun (WGS) entry which is preliminary data.</text>
</comment>
<organism evidence="4 5">
    <name type="scientific">Paractinoplanes rishiriensis</name>
    <dbReference type="NCBI Taxonomy" id="1050105"/>
    <lineage>
        <taxon>Bacteria</taxon>
        <taxon>Bacillati</taxon>
        <taxon>Actinomycetota</taxon>
        <taxon>Actinomycetes</taxon>
        <taxon>Micromonosporales</taxon>
        <taxon>Micromonosporaceae</taxon>
        <taxon>Paractinoplanes</taxon>
    </lineage>
</organism>
<keyword evidence="2" id="KW-0520">NAD</keyword>
<reference evidence="4" key="1">
    <citation type="submission" date="2021-01" db="EMBL/GenBank/DDBJ databases">
        <title>Whole genome shotgun sequence of Actinoplanes rishiriensis NBRC 108556.</title>
        <authorList>
            <person name="Komaki H."/>
            <person name="Tamura T."/>
        </authorList>
    </citation>
    <scope>NUCLEOTIDE SEQUENCE</scope>
    <source>
        <strain evidence="4">NBRC 108556</strain>
    </source>
</reference>
<dbReference type="PANTHER" id="PTHR43333:SF1">
    <property type="entry name" value="D-ISOMER SPECIFIC 2-HYDROXYACID DEHYDROGENASE NAD-BINDING DOMAIN-CONTAINING PROTEIN"/>
    <property type="match status" value="1"/>
</dbReference>
<evidence type="ECO:0000256" key="1">
    <source>
        <dbReference type="ARBA" id="ARBA00023002"/>
    </source>
</evidence>
<dbReference type="CDD" id="cd05300">
    <property type="entry name" value="2-Hacid_dh_1"/>
    <property type="match status" value="1"/>
</dbReference>
<keyword evidence="1" id="KW-0560">Oxidoreductase</keyword>
<feature type="domain" description="D-isomer specific 2-hydroxyacid dehydrogenase NAD-binding" evidence="3">
    <location>
        <begin position="97"/>
        <end position="277"/>
    </location>
</feature>
<dbReference type="AlphaFoldDB" id="A0A919K5Y4"/>
<dbReference type="Pfam" id="PF02826">
    <property type="entry name" value="2-Hacid_dh_C"/>
    <property type="match status" value="1"/>
</dbReference>
<dbReference type="GO" id="GO:0051287">
    <property type="term" value="F:NAD binding"/>
    <property type="evidence" value="ECO:0007669"/>
    <property type="project" value="InterPro"/>
</dbReference>
<dbReference type="GO" id="GO:0016616">
    <property type="term" value="F:oxidoreductase activity, acting on the CH-OH group of donors, NAD or NADP as acceptor"/>
    <property type="evidence" value="ECO:0007669"/>
    <property type="project" value="UniProtKB-ARBA"/>
</dbReference>
<evidence type="ECO:0000256" key="2">
    <source>
        <dbReference type="ARBA" id="ARBA00023027"/>
    </source>
</evidence>